<dbReference type="EMBL" id="BGZK01002202">
    <property type="protein sequence ID" value="GBP91736.1"/>
    <property type="molecule type" value="Genomic_DNA"/>
</dbReference>
<dbReference type="OrthoDB" id="775972at2759"/>
<evidence type="ECO:0000256" key="1">
    <source>
        <dbReference type="SAM" id="MobiDB-lite"/>
    </source>
</evidence>
<dbReference type="Proteomes" id="UP000299102">
    <property type="component" value="Unassembled WGS sequence"/>
</dbReference>
<feature type="compositionally biased region" description="Polar residues" evidence="1">
    <location>
        <begin position="29"/>
        <end position="40"/>
    </location>
</feature>
<gene>
    <name evidence="2" type="ORF">EVAR_92013_1</name>
</gene>
<reference evidence="2 3" key="1">
    <citation type="journal article" date="2019" name="Commun. Biol.">
        <title>The bagworm genome reveals a unique fibroin gene that provides high tensile strength.</title>
        <authorList>
            <person name="Kono N."/>
            <person name="Nakamura H."/>
            <person name="Ohtoshi R."/>
            <person name="Tomita M."/>
            <person name="Numata K."/>
            <person name="Arakawa K."/>
        </authorList>
    </citation>
    <scope>NUCLEOTIDE SEQUENCE [LARGE SCALE GENOMIC DNA]</scope>
</reference>
<feature type="compositionally biased region" description="Basic and acidic residues" evidence="1">
    <location>
        <begin position="94"/>
        <end position="103"/>
    </location>
</feature>
<protein>
    <submittedName>
        <fullName evidence="2">Uncharacterized protein</fullName>
    </submittedName>
</protein>
<dbReference type="AlphaFoldDB" id="A0A4C1ZTD1"/>
<proteinExistence type="predicted"/>
<sequence length="287" mass="32026">MEEHNPVGTKLTDSALNPARPHAAEDTTRTAVGSKNQRNGNRGIVEQKHESAPNHATGHRKRKTIQTKRVHHIEITGPPVFVKARPLQPDRYRRARRGSDHDGYGICRPSKSPRASPLHVVPKRRSRSAHGETTDVSMQLPNPQVKQKDKTLSTGHRMTNELVESVRLACKALLHPTHPIQREFTTDIRHVCGEGNAVADALARVDEITCPTTINFEELSAAQSDDATLTHLLQDTDSSAKLKRIFLPSDHTSIGHFLTADDYMYLLTIIDRVYGMARIISYEGHLC</sequence>
<organism evidence="2 3">
    <name type="scientific">Eumeta variegata</name>
    <name type="common">Bagworm moth</name>
    <name type="synonym">Eumeta japonica</name>
    <dbReference type="NCBI Taxonomy" id="151549"/>
    <lineage>
        <taxon>Eukaryota</taxon>
        <taxon>Metazoa</taxon>
        <taxon>Ecdysozoa</taxon>
        <taxon>Arthropoda</taxon>
        <taxon>Hexapoda</taxon>
        <taxon>Insecta</taxon>
        <taxon>Pterygota</taxon>
        <taxon>Neoptera</taxon>
        <taxon>Endopterygota</taxon>
        <taxon>Lepidoptera</taxon>
        <taxon>Glossata</taxon>
        <taxon>Ditrysia</taxon>
        <taxon>Tineoidea</taxon>
        <taxon>Psychidae</taxon>
        <taxon>Oiketicinae</taxon>
        <taxon>Eumeta</taxon>
    </lineage>
</organism>
<comment type="caution">
    <text evidence="2">The sequence shown here is derived from an EMBL/GenBank/DDBJ whole genome shotgun (WGS) entry which is preliminary data.</text>
</comment>
<accession>A0A4C1ZTD1</accession>
<feature type="region of interest" description="Disordered" evidence="1">
    <location>
        <begin position="1"/>
        <end position="65"/>
    </location>
</feature>
<evidence type="ECO:0000313" key="2">
    <source>
        <dbReference type="EMBL" id="GBP91736.1"/>
    </source>
</evidence>
<keyword evidence="3" id="KW-1185">Reference proteome</keyword>
<feature type="region of interest" description="Disordered" evidence="1">
    <location>
        <begin position="94"/>
        <end position="137"/>
    </location>
</feature>
<evidence type="ECO:0000313" key="3">
    <source>
        <dbReference type="Proteomes" id="UP000299102"/>
    </source>
</evidence>
<name>A0A4C1ZTD1_EUMVA</name>